<protein>
    <submittedName>
        <fullName evidence="1">Uncharacterized protein</fullName>
    </submittedName>
</protein>
<dbReference type="Proteomes" id="UP000664032">
    <property type="component" value="Unassembled WGS sequence"/>
</dbReference>
<evidence type="ECO:0000313" key="1">
    <source>
        <dbReference type="EMBL" id="KAH9485661.1"/>
    </source>
</evidence>
<organism evidence="1 2">
    <name type="scientific">Psilocybe cubensis</name>
    <name type="common">Psychedelic mushroom</name>
    <name type="synonym">Stropharia cubensis</name>
    <dbReference type="NCBI Taxonomy" id="181762"/>
    <lineage>
        <taxon>Eukaryota</taxon>
        <taxon>Fungi</taxon>
        <taxon>Dikarya</taxon>
        <taxon>Basidiomycota</taxon>
        <taxon>Agaricomycotina</taxon>
        <taxon>Agaricomycetes</taxon>
        <taxon>Agaricomycetidae</taxon>
        <taxon>Agaricales</taxon>
        <taxon>Agaricineae</taxon>
        <taxon>Strophariaceae</taxon>
        <taxon>Psilocybe</taxon>
    </lineage>
</organism>
<accession>A0ACB8HCK8</accession>
<reference evidence="1" key="1">
    <citation type="submission" date="2021-10" db="EMBL/GenBank/DDBJ databases">
        <title>Psilocybe cubensis genome.</title>
        <authorList>
            <person name="Mckernan K.J."/>
            <person name="Crawford S."/>
            <person name="Trippe A."/>
            <person name="Kane L.T."/>
            <person name="Mclaughlin S."/>
        </authorList>
    </citation>
    <scope>NUCLEOTIDE SEQUENCE</scope>
    <source>
        <strain evidence="1">MGC-MH-2018</strain>
    </source>
</reference>
<name>A0ACB8HCK8_PSICU</name>
<keyword evidence="2" id="KW-1185">Reference proteome</keyword>
<gene>
    <name evidence="1" type="ORF">JR316_0002571</name>
</gene>
<sequence length="652" mass="71957">MADIVVEKRKSTPKIEFEDRKRIQFHVISVKGLPQSTGWQTMSSISVSVESLETRDSFATEQKKSGSLISWGENMPQLDLKDSSKVRFELKSQVLWKNKTVLGSTDTLTVGQLLKMQSEAGEDRDAHVDLLVSTKSSATNSPKQAVLSIIVRQTAMKDRNSVITAADQSRFVEMCSRQSSEELRAFVGKMVRFRKALEDTPKVFVRRIIENPVTKNINKNTVALSSSLNEAFTPFESLSARHMGKQSEHTMQMMGEMMCGVVKALVSVENFLRMQDVFAKDKLEFKVTYWIKYFEDCAKFLLEKDTKRPVPLINKTSRRIALQSPLVANGELPKHNMLPMEIPATYSSGSYDRPDLVRLVAEWIFSPSFRETGRPDSPNAGSRRSSSHSVHTSSGITANNVFCLSGAPGCGKTQLAAHIMDWLRDMGCLGGYFSFDLDSSSSAKRTPSQILDALPMTIIHQISVAEPDAEGHLKAAFTKAQASAAIHGNLEERFEKLFVGPMREFEKGRVAPLWNPLEPLVFVIDGVGSRTGVGECDSAEAKAEYQRMVEVLAGFLSSKAMSRVPQYIKFLVLCRPETGLARMLSQTGTGYVSEMGHIVQYVESSSFSSPPSPLPTPSPGSTTESGIYGPTFFNGNTSGPPSPNPKVSIQAF</sequence>
<dbReference type="EMBL" id="JAFIQS020000002">
    <property type="protein sequence ID" value="KAH9485661.1"/>
    <property type="molecule type" value="Genomic_DNA"/>
</dbReference>
<comment type="caution">
    <text evidence="1">The sequence shown here is derived from an EMBL/GenBank/DDBJ whole genome shotgun (WGS) entry which is preliminary data.</text>
</comment>
<proteinExistence type="predicted"/>
<evidence type="ECO:0000313" key="2">
    <source>
        <dbReference type="Proteomes" id="UP000664032"/>
    </source>
</evidence>